<sequence length="294" mass="33427">MFKNKDLKTQKKLVLVTFLFIPTILILLFMIYPLIKLIGLSFTNWDGLSPTYNYIGLKNFKKIIFDSPEVWAALKNNGMYFIGHIIFIPIELFLAFLLDNRVRGCKMFKTITFLPYMINGVAVACMFTFLYSSQDGVLNNMLQYFHLNKIGWLSDPSIVNYSLTGVSLWRFSGVHIILFLAAFQSLPSDMIEASIIDGANSFQQFYKIVLPNIKPVIEIVLFLNVRGALQVFDIPYVMTGGGPNHASETFTVQTINTAFQYANFGRACAMAVVLMVIIIAFSIIQQKLFNLKER</sequence>
<proteinExistence type="inferred from homology"/>
<dbReference type="InterPro" id="IPR035906">
    <property type="entry name" value="MetI-like_sf"/>
</dbReference>
<evidence type="ECO:0000256" key="4">
    <source>
        <dbReference type="ARBA" id="ARBA00022692"/>
    </source>
</evidence>
<evidence type="ECO:0000256" key="7">
    <source>
        <dbReference type="RuleBase" id="RU363032"/>
    </source>
</evidence>
<dbReference type="Proteomes" id="UP000239706">
    <property type="component" value="Unassembled WGS sequence"/>
</dbReference>
<feature type="transmembrane region" description="Helical" evidence="7">
    <location>
        <begin position="264"/>
        <end position="284"/>
    </location>
</feature>
<dbReference type="CDD" id="cd06261">
    <property type="entry name" value="TM_PBP2"/>
    <property type="match status" value="1"/>
</dbReference>
<keyword evidence="2 7" id="KW-0813">Transport</keyword>
<keyword evidence="3" id="KW-1003">Cell membrane</keyword>
<evidence type="ECO:0000256" key="3">
    <source>
        <dbReference type="ARBA" id="ARBA00022475"/>
    </source>
</evidence>
<dbReference type="PANTHER" id="PTHR30193">
    <property type="entry name" value="ABC TRANSPORTER PERMEASE PROTEIN"/>
    <property type="match status" value="1"/>
</dbReference>
<dbReference type="OrthoDB" id="145927at2"/>
<keyword evidence="4 7" id="KW-0812">Transmembrane</keyword>
<feature type="transmembrane region" description="Helical" evidence="7">
    <location>
        <begin position="110"/>
        <end position="131"/>
    </location>
</feature>
<dbReference type="InterPro" id="IPR051393">
    <property type="entry name" value="ABC_transporter_permease"/>
</dbReference>
<dbReference type="Gene3D" id="1.10.3720.10">
    <property type="entry name" value="MetI-like"/>
    <property type="match status" value="1"/>
</dbReference>
<evidence type="ECO:0000256" key="2">
    <source>
        <dbReference type="ARBA" id="ARBA00022448"/>
    </source>
</evidence>
<comment type="similarity">
    <text evidence="7">Belongs to the binding-protein-dependent transport system permease family.</text>
</comment>
<evidence type="ECO:0000256" key="6">
    <source>
        <dbReference type="ARBA" id="ARBA00023136"/>
    </source>
</evidence>
<keyword evidence="6 7" id="KW-0472">Membrane</keyword>
<evidence type="ECO:0000313" key="9">
    <source>
        <dbReference type="EMBL" id="PRR79159.1"/>
    </source>
</evidence>
<accession>A0A2T0B5K1</accession>
<dbReference type="GO" id="GO:0005886">
    <property type="term" value="C:plasma membrane"/>
    <property type="evidence" value="ECO:0007669"/>
    <property type="project" value="UniProtKB-SubCell"/>
</dbReference>
<dbReference type="AlphaFoldDB" id="A0A2T0B5K1"/>
<dbReference type="Pfam" id="PF00528">
    <property type="entry name" value="BPD_transp_1"/>
    <property type="match status" value="1"/>
</dbReference>
<organism evidence="9 10">
    <name type="scientific">Clostridium liquoris</name>
    <dbReference type="NCBI Taxonomy" id="1289519"/>
    <lineage>
        <taxon>Bacteria</taxon>
        <taxon>Bacillati</taxon>
        <taxon>Bacillota</taxon>
        <taxon>Clostridia</taxon>
        <taxon>Eubacteriales</taxon>
        <taxon>Clostridiaceae</taxon>
        <taxon>Clostridium</taxon>
    </lineage>
</organism>
<name>A0A2T0B5K1_9CLOT</name>
<comment type="subcellular location">
    <subcellularLocation>
        <location evidence="1 7">Cell membrane</location>
        <topology evidence="1 7">Multi-pass membrane protein</topology>
    </subcellularLocation>
</comment>
<dbReference type="RefSeq" id="WP_106063148.1">
    <property type="nucleotide sequence ID" value="NZ_PVXO01000030.1"/>
</dbReference>
<keyword evidence="5 7" id="KW-1133">Transmembrane helix</keyword>
<comment type="caution">
    <text evidence="9">The sequence shown here is derived from an EMBL/GenBank/DDBJ whole genome shotgun (WGS) entry which is preliminary data.</text>
</comment>
<keyword evidence="10" id="KW-1185">Reference proteome</keyword>
<gene>
    <name evidence="9" type="primary">lacF_1</name>
    <name evidence="9" type="ORF">CLLI_10040</name>
</gene>
<feature type="transmembrane region" description="Helical" evidence="7">
    <location>
        <begin position="12"/>
        <end position="35"/>
    </location>
</feature>
<protein>
    <submittedName>
        <fullName evidence="9">Lactose transport system permease protein LacF</fullName>
    </submittedName>
</protein>
<evidence type="ECO:0000256" key="1">
    <source>
        <dbReference type="ARBA" id="ARBA00004651"/>
    </source>
</evidence>
<evidence type="ECO:0000313" key="10">
    <source>
        <dbReference type="Proteomes" id="UP000239706"/>
    </source>
</evidence>
<dbReference type="SUPFAM" id="SSF161098">
    <property type="entry name" value="MetI-like"/>
    <property type="match status" value="1"/>
</dbReference>
<dbReference type="GO" id="GO:0055085">
    <property type="term" value="P:transmembrane transport"/>
    <property type="evidence" value="ECO:0007669"/>
    <property type="project" value="InterPro"/>
</dbReference>
<evidence type="ECO:0000259" key="8">
    <source>
        <dbReference type="PROSITE" id="PS50928"/>
    </source>
</evidence>
<dbReference type="InterPro" id="IPR000515">
    <property type="entry name" value="MetI-like"/>
</dbReference>
<feature type="transmembrane region" description="Helical" evidence="7">
    <location>
        <begin position="158"/>
        <end position="183"/>
    </location>
</feature>
<evidence type="ECO:0000256" key="5">
    <source>
        <dbReference type="ARBA" id="ARBA00022989"/>
    </source>
</evidence>
<dbReference type="PROSITE" id="PS50928">
    <property type="entry name" value="ABC_TM1"/>
    <property type="match status" value="1"/>
</dbReference>
<reference evidence="9 10" key="1">
    <citation type="submission" date="2018-03" db="EMBL/GenBank/DDBJ databases">
        <title>Genome sequence of Clostridium liquoris DSM 100320.</title>
        <authorList>
            <person name="Poehlein A."/>
            <person name="Daniel R."/>
        </authorList>
    </citation>
    <scope>NUCLEOTIDE SEQUENCE [LARGE SCALE GENOMIC DNA]</scope>
    <source>
        <strain evidence="9 10">DSM 100320</strain>
    </source>
</reference>
<feature type="transmembrane region" description="Helical" evidence="7">
    <location>
        <begin position="78"/>
        <end position="98"/>
    </location>
</feature>
<dbReference type="EMBL" id="PVXO01000030">
    <property type="protein sequence ID" value="PRR79159.1"/>
    <property type="molecule type" value="Genomic_DNA"/>
</dbReference>
<dbReference type="PANTHER" id="PTHR30193:SF37">
    <property type="entry name" value="INNER MEMBRANE ABC TRANSPORTER PERMEASE PROTEIN YCJO"/>
    <property type="match status" value="1"/>
</dbReference>
<feature type="domain" description="ABC transmembrane type-1" evidence="8">
    <location>
        <begin position="73"/>
        <end position="285"/>
    </location>
</feature>